<gene>
    <name evidence="2" type="ORF">JYA62_15355</name>
</gene>
<comment type="caution">
    <text evidence="2">The sequence shown here is derived from an EMBL/GenBank/DDBJ whole genome shotgun (WGS) entry which is preliminary data.</text>
</comment>
<dbReference type="EMBL" id="JAFHLB010000020">
    <property type="protein sequence ID" value="MBN3579037.1"/>
    <property type="molecule type" value="Genomic_DNA"/>
</dbReference>
<feature type="transmembrane region" description="Helical" evidence="1">
    <location>
        <begin position="175"/>
        <end position="193"/>
    </location>
</feature>
<feature type="transmembrane region" description="Helical" evidence="1">
    <location>
        <begin position="269"/>
        <end position="289"/>
    </location>
</feature>
<feature type="transmembrane region" description="Helical" evidence="1">
    <location>
        <begin position="36"/>
        <end position="55"/>
    </location>
</feature>
<feature type="transmembrane region" description="Helical" evidence="1">
    <location>
        <begin position="88"/>
        <end position="107"/>
    </location>
</feature>
<accession>A0ABS3A842</accession>
<dbReference type="Proteomes" id="UP000779070">
    <property type="component" value="Unassembled WGS sequence"/>
</dbReference>
<evidence type="ECO:0000313" key="2">
    <source>
        <dbReference type="EMBL" id="MBN3579037.1"/>
    </source>
</evidence>
<proteinExistence type="predicted"/>
<evidence type="ECO:0000313" key="3">
    <source>
        <dbReference type="Proteomes" id="UP000779070"/>
    </source>
</evidence>
<dbReference type="RefSeq" id="WP_006957621.1">
    <property type="nucleotide sequence ID" value="NZ_CAWPTM010000091.1"/>
</dbReference>
<feature type="transmembrane region" description="Helical" evidence="1">
    <location>
        <begin position="62"/>
        <end position="82"/>
    </location>
</feature>
<sequence length="314" mass="34735">MTEFIKSSIRSSFLLWISVIKLMIPIAISVKLLDEVGGIHFIGTLLEPIMISVGLPGIMGLVWAVTMFTNLWTGALLFVTLIGNVEVTSAQVTILGIMMLISHGLPLEIRMVQKCGVSAIFSLILRLSGSLILAYLFNFAFNTFNLLNEPALVMIGEASSLQESFSSWCVSQLKSYILVYFMLVGLVLTLDLLKKFNLVHKLGKILSPYFSLIGVSKNCAPITFVGMTLGLVYGGALLLEEVEKGELDEDDVLLSVTSMNLFHSIIEDTIIIFMMGGALFWILVVRFIYTAIVMKLISILIKLNEQAVWKIIKN</sequence>
<keyword evidence="3" id="KW-1185">Reference proteome</keyword>
<keyword evidence="1" id="KW-0812">Transmembrane</keyword>
<name>A0ABS3A842_9VIBR</name>
<feature type="transmembrane region" description="Helical" evidence="1">
    <location>
        <begin position="119"/>
        <end position="141"/>
    </location>
</feature>
<keyword evidence="1" id="KW-0472">Membrane</keyword>
<organism evidence="2 3">
    <name type="scientific">Vibrio neptunius</name>
    <dbReference type="NCBI Taxonomy" id="170651"/>
    <lineage>
        <taxon>Bacteria</taxon>
        <taxon>Pseudomonadati</taxon>
        <taxon>Pseudomonadota</taxon>
        <taxon>Gammaproteobacteria</taxon>
        <taxon>Vibrionales</taxon>
        <taxon>Vibrionaceae</taxon>
        <taxon>Vibrio</taxon>
    </lineage>
</organism>
<feature type="transmembrane region" description="Helical" evidence="1">
    <location>
        <begin position="12"/>
        <end position="30"/>
    </location>
</feature>
<feature type="transmembrane region" description="Helical" evidence="1">
    <location>
        <begin position="205"/>
        <end position="233"/>
    </location>
</feature>
<evidence type="ECO:0000256" key="1">
    <source>
        <dbReference type="SAM" id="Phobius"/>
    </source>
</evidence>
<evidence type="ECO:0008006" key="4">
    <source>
        <dbReference type="Google" id="ProtNLM"/>
    </source>
</evidence>
<protein>
    <recommendedName>
        <fullName evidence="4">Nucleoside transporter/FeoB GTPase Gate domain-containing protein</fullName>
    </recommendedName>
</protein>
<reference evidence="2 3" key="1">
    <citation type="submission" date="2021-02" db="EMBL/GenBank/DDBJ databases">
        <title>Draft Genome Sequences of 5 Vibrio neptunius Strains Isolated From of Bivalve Hatcheries.</title>
        <authorList>
            <person name="Galvis F."/>
            <person name="Barja J.L."/>
            <person name="Lemos M.L."/>
            <person name="Balado M."/>
        </authorList>
    </citation>
    <scope>NUCLEOTIDE SEQUENCE [LARGE SCALE GENOMIC DNA]</scope>
    <source>
        <strain evidence="2 3">PP-145.98</strain>
    </source>
</reference>
<keyword evidence="1" id="KW-1133">Transmembrane helix</keyword>